<keyword evidence="2" id="KW-1185">Reference proteome</keyword>
<dbReference type="OrthoDB" id="2990004at2"/>
<dbReference type="Gene3D" id="3.30.2220.30">
    <property type="match status" value="1"/>
</dbReference>
<accession>I9LHQ3</accession>
<comment type="caution">
    <text evidence="1">The sequence shown here is derived from an EMBL/GenBank/DDBJ whole genome shotgun (WGS) entry which is preliminary data.</text>
</comment>
<dbReference type="EMBL" id="AKVJ01000011">
    <property type="protein sequence ID" value="EIW19911.1"/>
    <property type="molecule type" value="Genomic_DNA"/>
</dbReference>
<evidence type="ECO:0000313" key="2">
    <source>
        <dbReference type="Proteomes" id="UP000004324"/>
    </source>
</evidence>
<reference evidence="1 2" key="1">
    <citation type="journal article" date="2012" name="J. Bacteriol.">
        <title>Draft Genome Sequences for Two Metal-Reducing Pelosinus fermentans Strains Isolated from a Cr(VI)-Contaminated Site and for Type Strain R7.</title>
        <authorList>
            <person name="Brown S.D."/>
            <person name="Podar M."/>
            <person name="Klingeman D.M."/>
            <person name="Johnson C.M."/>
            <person name="Yang Z.K."/>
            <person name="Utturkar S.M."/>
            <person name="Land M.L."/>
            <person name="Mosher J.J."/>
            <person name="Hurt R.A.Jr."/>
            <person name="Phelps T.J."/>
            <person name="Palumbo A.V."/>
            <person name="Arkin A.P."/>
            <person name="Hazen T.C."/>
            <person name="Elias D.A."/>
        </authorList>
    </citation>
    <scope>NUCLEOTIDE SEQUENCE [LARGE SCALE GENOMIC DNA]</scope>
    <source>
        <strain evidence="1 2">B4</strain>
    </source>
</reference>
<dbReference type="Pfam" id="PF08890">
    <property type="entry name" value="Phage_TAC_5"/>
    <property type="match status" value="1"/>
</dbReference>
<dbReference type="InterPro" id="IPR038559">
    <property type="entry name" value="XkdN-like_sf"/>
</dbReference>
<dbReference type="RefSeq" id="WP_007932002.1">
    <property type="nucleotide sequence ID" value="NZ_AKVJ01000011.1"/>
</dbReference>
<dbReference type="AlphaFoldDB" id="I9LHQ3"/>
<dbReference type="InterPro" id="IPR014986">
    <property type="entry name" value="XkdN-like"/>
</dbReference>
<sequence length="151" mass="16418">MEKQFITLDEILTKDNAALATVKQSEFESDKVGLIPFTAISHDEYKAAKKSSMSFVKQKGGRMAPEMDDDKLMVLVIIAAVDKDTRSDFTFASKKLFDKLKAAGLEVNTAEGAVKALLSPGEIHNFAIEVQDTSGFGPKTAAEDAEEIKNS</sequence>
<organism evidence="1 2">
    <name type="scientific">Pelosinus fermentans B4</name>
    <dbReference type="NCBI Taxonomy" id="1149862"/>
    <lineage>
        <taxon>Bacteria</taxon>
        <taxon>Bacillati</taxon>
        <taxon>Bacillota</taxon>
        <taxon>Negativicutes</taxon>
        <taxon>Selenomonadales</taxon>
        <taxon>Sporomusaceae</taxon>
        <taxon>Pelosinus</taxon>
    </lineage>
</organism>
<gene>
    <name evidence="1" type="ORF">FB4_0162</name>
</gene>
<protein>
    <submittedName>
        <fullName evidence="1">XkdN-like protein</fullName>
    </submittedName>
</protein>
<evidence type="ECO:0000313" key="1">
    <source>
        <dbReference type="EMBL" id="EIW19911.1"/>
    </source>
</evidence>
<dbReference type="Proteomes" id="UP000004324">
    <property type="component" value="Unassembled WGS sequence"/>
</dbReference>
<name>I9LHQ3_9FIRM</name>
<dbReference type="PATRIC" id="fig|1149862.3.peg.1062"/>
<proteinExistence type="predicted"/>